<evidence type="ECO:0000313" key="10">
    <source>
        <dbReference type="EMBL" id="KIL49391.1"/>
    </source>
</evidence>
<dbReference type="GO" id="GO:0047324">
    <property type="term" value="F:phosphoenolpyruvate-glycerone phosphotransferase activity"/>
    <property type="evidence" value="ECO:0007669"/>
    <property type="project" value="UniProtKB-EC"/>
</dbReference>
<dbReference type="GO" id="GO:0019563">
    <property type="term" value="P:glycerol catabolic process"/>
    <property type="evidence" value="ECO:0007669"/>
    <property type="project" value="TreeGrafter"/>
</dbReference>
<keyword evidence="11" id="KW-1185">Reference proteome</keyword>
<keyword evidence="4" id="KW-0808">Transferase</keyword>
<dbReference type="PANTHER" id="PTHR28629:SF4">
    <property type="entry name" value="TRIOKINASE_FMN CYCLASE"/>
    <property type="match status" value="1"/>
</dbReference>
<dbReference type="PANTHER" id="PTHR28629">
    <property type="entry name" value="TRIOKINASE/FMN CYCLASE"/>
    <property type="match status" value="1"/>
</dbReference>
<dbReference type="InterPro" id="IPR036117">
    <property type="entry name" value="DhaL_dom_sf"/>
</dbReference>
<comment type="pathway">
    <text evidence="2">Polyol metabolism; glycerol degradation.</text>
</comment>
<dbReference type="EC" id="2.7.1.121" evidence="3"/>
<reference evidence="10 11" key="1">
    <citation type="submission" date="2015-01" db="EMBL/GenBank/DDBJ databases">
        <title>Genome sequencing of Jeotgalibacillus soli.</title>
        <authorList>
            <person name="Goh K.M."/>
            <person name="Chan K.-G."/>
            <person name="Yaakop A.S."/>
            <person name="Ee R."/>
            <person name="Gan H.M."/>
            <person name="Chan C.S."/>
        </authorList>
    </citation>
    <scope>NUCLEOTIDE SEQUENCE [LARGE SCALE GENOMIC DNA]</scope>
    <source>
        <strain evidence="10 11">P9</strain>
    </source>
</reference>
<comment type="catalytic activity">
    <reaction evidence="1">
        <text>dihydroxyacetone + phosphoenolpyruvate = dihydroxyacetone phosphate + pyruvate</text>
        <dbReference type="Rhea" id="RHEA:18381"/>
        <dbReference type="ChEBI" id="CHEBI:15361"/>
        <dbReference type="ChEBI" id="CHEBI:16016"/>
        <dbReference type="ChEBI" id="CHEBI:57642"/>
        <dbReference type="ChEBI" id="CHEBI:58702"/>
        <dbReference type="EC" id="2.7.1.121"/>
    </reaction>
</comment>
<dbReference type="SMART" id="SM01120">
    <property type="entry name" value="Dak2"/>
    <property type="match status" value="1"/>
</dbReference>
<dbReference type="GO" id="GO:0004371">
    <property type="term" value="F:glycerone kinase activity"/>
    <property type="evidence" value="ECO:0007669"/>
    <property type="project" value="InterPro"/>
</dbReference>
<dbReference type="Proteomes" id="UP000031938">
    <property type="component" value="Unassembled WGS sequence"/>
</dbReference>
<keyword evidence="6" id="KW-0319">Glycerol metabolism</keyword>
<proteinExistence type="predicted"/>
<evidence type="ECO:0000256" key="6">
    <source>
        <dbReference type="ARBA" id="ARBA00022798"/>
    </source>
</evidence>
<dbReference type="InterPro" id="IPR012737">
    <property type="entry name" value="DhaK_L_YcgS"/>
</dbReference>
<comment type="function">
    <text evidence="8">ADP-binding subunit of the dihydroxyacetone kinase, which is responsible for the phosphoenolpyruvate (PEP)-dependent phosphorylation of dihydroxyacetone. DhaL-ADP is converted to DhaL-ATP via a phosphoryl group transfer from DhaM and transmits it to dihydroxyacetone binds to DhaK.</text>
</comment>
<evidence type="ECO:0000313" key="11">
    <source>
        <dbReference type="Proteomes" id="UP000031938"/>
    </source>
</evidence>
<dbReference type="GO" id="GO:0005829">
    <property type="term" value="C:cytosol"/>
    <property type="evidence" value="ECO:0007669"/>
    <property type="project" value="TreeGrafter"/>
</dbReference>
<dbReference type="PATRIC" id="fig|889306.3.peg.862"/>
<evidence type="ECO:0000256" key="4">
    <source>
        <dbReference type="ARBA" id="ARBA00022679"/>
    </source>
</evidence>
<dbReference type="InterPro" id="IPR004007">
    <property type="entry name" value="DhaL_dom"/>
</dbReference>
<dbReference type="OrthoDB" id="9800291at2"/>
<gene>
    <name evidence="10" type="ORF">KP78_08590</name>
</gene>
<organism evidence="10 11">
    <name type="scientific">Jeotgalibacillus soli</name>
    <dbReference type="NCBI Taxonomy" id="889306"/>
    <lineage>
        <taxon>Bacteria</taxon>
        <taxon>Bacillati</taxon>
        <taxon>Bacillota</taxon>
        <taxon>Bacilli</taxon>
        <taxon>Bacillales</taxon>
        <taxon>Caryophanaceae</taxon>
        <taxon>Jeotgalibacillus</taxon>
    </lineage>
</organism>
<evidence type="ECO:0000259" key="9">
    <source>
        <dbReference type="PROSITE" id="PS51480"/>
    </source>
</evidence>
<accession>A0A0C2VY95</accession>
<dbReference type="STRING" id="889306.KP78_08590"/>
<dbReference type="Gene3D" id="1.25.40.340">
    <property type="match status" value="1"/>
</dbReference>
<dbReference type="Pfam" id="PF02734">
    <property type="entry name" value="Dak2"/>
    <property type="match status" value="1"/>
</dbReference>
<dbReference type="NCBIfam" id="TIGR02365">
    <property type="entry name" value="dha_L_ycgS"/>
    <property type="match status" value="1"/>
</dbReference>
<comment type="subunit">
    <text evidence="7">Homodimer. The dihydroxyacetone kinase complex is composed of a homodimer of DhaM, a homodimer of DhaK and the subunit DhaL.</text>
</comment>
<dbReference type="SUPFAM" id="SSF101473">
    <property type="entry name" value="DhaL-like"/>
    <property type="match status" value="1"/>
</dbReference>
<evidence type="ECO:0000256" key="1">
    <source>
        <dbReference type="ARBA" id="ARBA00001113"/>
    </source>
</evidence>
<evidence type="ECO:0000256" key="5">
    <source>
        <dbReference type="ARBA" id="ARBA00022777"/>
    </source>
</evidence>
<dbReference type="FunFam" id="1.25.40.340:FF:000002">
    <property type="entry name" value="Dihydroxyacetone kinase, L subunit"/>
    <property type="match status" value="1"/>
</dbReference>
<name>A0A0C2VY95_9BACL</name>
<evidence type="ECO:0000256" key="2">
    <source>
        <dbReference type="ARBA" id="ARBA00004745"/>
    </source>
</evidence>
<evidence type="ECO:0000256" key="3">
    <source>
        <dbReference type="ARBA" id="ARBA00012095"/>
    </source>
</evidence>
<sequence length="207" mass="22628">MNLTTQETIQWIERANSVFQEKKDELTELDQVIGDGDHGINMARGFQAAAEKLQAGSYATPSDALKDAAMTLLSKIGGASGPLYGSAFLKLSSSTKGAETISFDQFKEAMSEATDSLKMRGKAEESDKTMIDVWGPFTAYLQVQSDVQPDEWIEKLADAKEKTKDMQANKGRAAYYKEKSVGHMDAGAASTYYLFAALAEILKERGE</sequence>
<comment type="caution">
    <text evidence="10">The sequence shown here is derived from an EMBL/GenBank/DDBJ whole genome shotgun (WGS) entry which is preliminary data.</text>
</comment>
<dbReference type="AlphaFoldDB" id="A0A0C2VY95"/>
<protein>
    <recommendedName>
        <fullName evidence="3">phosphoenolpyruvate--glycerone phosphotransferase</fullName>
        <ecNumber evidence="3">2.7.1.121</ecNumber>
    </recommendedName>
</protein>
<dbReference type="RefSeq" id="WP_041086531.1">
    <property type="nucleotide sequence ID" value="NZ_JXRP01000009.1"/>
</dbReference>
<dbReference type="PROSITE" id="PS51480">
    <property type="entry name" value="DHAL"/>
    <property type="match status" value="1"/>
</dbReference>
<evidence type="ECO:0000256" key="8">
    <source>
        <dbReference type="ARBA" id="ARBA00055771"/>
    </source>
</evidence>
<keyword evidence="5" id="KW-0418">Kinase</keyword>
<dbReference type="EMBL" id="JXRP01000009">
    <property type="protein sequence ID" value="KIL49391.1"/>
    <property type="molecule type" value="Genomic_DNA"/>
</dbReference>
<feature type="domain" description="DhaL" evidence="9">
    <location>
        <begin position="6"/>
        <end position="200"/>
    </location>
</feature>
<evidence type="ECO:0000256" key="7">
    <source>
        <dbReference type="ARBA" id="ARBA00046577"/>
    </source>
</evidence>
<dbReference type="InterPro" id="IPR050861">
    <property type="entry name" value="Dihydroxyacetone_Kinase"/>
</dbReference>